<reference evidence="4" key="1">
    <citation type="submission" date="2020-10" db="EMBL/GenBank/DDBJ databases">
        <title>De novo genome project of the cellulose decomposer Thermobifida halotolerans type strain.</title>
        <authorList>
            <person name="Nagy I."/>
            <person name="Horvath B."/>
            <person name="Kukolya J."/>
            <person name="Nagy I."/>
            <person name="Orsini M."/>
        </authorList>
    </citation>
    <scope>NUCLEOTIDE SEQUENCE</scope>
    <source>
        <strain evidence="4">DSM 44931</strain>
    </source>
</reference>
<keyword evidence="5" id="KW-1185">Reference proteome</keyword>
<dbReference type="InterPro" id="IPR036844">
    <property type="entry name" value="Hint_dom_sf"/>
</dbReference>
<dbReference type="Proteomes" id="UP000265719">
    <property type="component" value="Chromosome"/>
</dbReference>
<dbReference type="NCBIfam" id="TIGR03696">
    <property type="entry name" value="Rhs_assc_core"/>
    <property type="match status" value="1"/>
</dbReference>
<dbReference type="PANTHER" id="PTHR32305">
    <property type="match status" value="1"/>
</dbReference>
<dbReference type="Gene3D" id="2.180.10.10">
    <property type="entry name" value="RHS repeat-associated core"/>
    <property type="match status" value="1"/>
</dbReference>
<dbReference type="InterPro" id="IPR031325">
    <property type="entry name" value="RHS_repeat"/>
</dbReference>
<evidence type="ECO:0000313" key="5">
    <source>
        <dbReference type="Proteomes" id="UP000265719"/>
    </source>
</evidence>
<feature type="region of interest" description="Disordered" evidence="2">
    <location>
        <begin position="511"/>
        <end position="534"/>
    </location>
</feature>
<dbReference type="InterPro" id="IPR022385">
    <property type="entry name" value="Rhs_assc_core"/>
</dbReference>
<feature type="compositionally biased region" description="Basic and acidic residues" evidence="2">
    <location>
        <begin position="511"/>
        <end position="523"/>
    </location>
</feature>
<dbReference type="Gene3D" id="2.170.16.10">
    <property type="entry name" value="Hedgehog/Intein (Hint) domain"/>
    <property type="match status" value="1"/>
</dbReference>
<evidence type="ECO:0000313" key="4">
    <source>
        <dbReference type="EMBL" id="UOE21351.1"/>
    </source>
</evidence>
<dbReference type="Pfam" id="PF05593">
    <property type="entry name" value="RHS_repeat"/>
    <property type="match status" value="1"/>
</dbReference>
<evidence type="ECO:0000256" key="2">
    <source>
        <dbReference type="SAM" id="MobiDB-lite"/>
    </source>
</evidence>
<accession>A0AA97M0H8</accession>
<dbReference type="Pfam" id="PF25023">
    <property type="entry name" value="TEN_YD-shell"/>
    <property type="match status" value="1"/>
</dbReference>
<dbReference type="SMART" id="SM00306">
    <property type="entry name" value="HintN"/>
    <property type="match status" value="1"/>
</dbReference>
<dbReference type="PANTHER" id="PTHR32305:SF17">
    <property type="entry name" value="TRNA NUCLEASE WAPA"/>
    <property type="match status" value="1"/>
</dbReference>
<evidence type="ECO:0000256" key="1">
    <source>
        <dbReference type="ARBA" id="ARBA00022737"/>
    </source>
</evidence>
<dbReference type="EMBL" id="CP063196">
    <property type="protein sequence ID" value="UOE21351.1"/>
    <property type="molecule type" value="Genomic_DNA"/>
</dbReference>
<gene>
    <name evidence="4" type="ORF">NI17_009615</name>
</gene>
<feature type="compositionally biased region" description="Polar residues" evidence="2">
    <location>
        <begin position="17"/>
        <end position="39"/>
    </location>
</feature>
<dbReference type="SUPFAM" id="SSF51294">
    <property type="entry name" value="Hedgehog/intein (Hint) domain"/>
    <property type="match status" value="1"/>
</dbReference>
<dbReference type="NCBIfam" id="TIGR01643">
    <property type="entry name" value="YD_repeat_2x"/>
    <property type="match status" value="1"/>
</dbReference>
<dbReference type="InterPro" id="IPR050708">
    <property type="entry name" value="T6SS_VgrG/RHS"/>
</dbReference>
<feature type="domain" description="Hint" evidence="3">
    <location>
        <begin position="447"/>
        <end position="566"/>
    </location>
</feature>
<proteinExistence type="predicted"/>
<dbReference type="CDD" id="cd00081">
    <property type="entry name" value="Hint"/>
    <property type="match status" value="1"/>
</dbReference>
<dbReference type="InterPro" id="IPR003587">
    <property type="entry name" value="Hint_dom_N"/>
</dbReference>
<sequence length="568" mass="60414">MGNRETTEVRHAANGDTVRTYTTPAAGQSQPHTLTQVEQTGPDGTRLEQYTYDASGNMTSRTTASRDQDLEWDAESRLVKVTEEDGSTTAYRYDADGQQLIRETPTEAVLYLAGMEIRLDKTVPSVGATRFYQHVGETVAVRTSGNAVHWIFSDHQATGQLAVHALTGQTVRRRTTAFGADRGSTGTWPTDKGFVSGTVDESTGLVQLGARAYDANTGRFISADPIIDFADSQQMHGYAYANNSPITFSDPSGLYYDYAADYRRQYKRRQAMAINSRSKANAEAARAGRPVPVSPPTYIPNFGSRGGRYYGAPSMSAASPSRLYQRTASSSSYSSSSGGTSHSEASQQLAAAATGLVEIIADELGITAGIECLTTGDIGACGETALNVAMTLFAPGGVLAKLAVKYALRWGKFASLVSRIKKLGGEIISAVNTLMKKDPGNAVCPIRNSFVPGTRVLMADGTSKPIEKVKTGDKVLATDPETGEQGPRTVLATIVGSGAKILVEITVDATTEKPAADDSDREGTPGPTAVGDTIVATDEHPVWVPELDQWVDAIDLIPGTWLQTSAGT</sequence>
<dbReference type="InterPro" id="IPR056823">
    <property type="entry name" value="TEN-like_YD-shell"/>
</dbReference>
<name>A0AA97M0H8_9ACTN</name>
<evidence type="ECO:0000259" key="3">
    <source>
        <dbReference type="SMART" id="SM00306"/>
    </source>
</evidence>
<dbReference type="RefSeq" id="WP_068694314.1">
    <property type="nucleotide sequence ID" value="NZ_CP063196.1"/>
</dbReference>
<organism evidence="4 5">
    <name type="scientific">Thermobifida halotolerans</name>
    <dbReference type="NCBI Taxonomy" id="483545"/>
    <lineage>
        <taxon>Bacteria</taxon>
        <taxon>Bacillati</taxon>
        <taxon>Actinomycetota</taxon>
        <taxon>Actinomycetes</taxon>
        <taxon>Streptosporangiales</taxon>
        <taxon>Nocardiopsidaceae</taxon>
        <taxon>Thermobifida</taxon>
    </lineage>
</organism>
<dbReference type="InterPro" id="IPR006530">
    <property type="entry name" value="YD"/>
</dbReference>
<dbReference type="KEGG" id="thao:NI17_009615"/>
<protein>
    <recommendedName>
        <fullName evidence="3">Hint domain-containing protein</fullName>
    </recommendedName>
</protein>
<dbReference type="AlphaFoldDB" id="A0AA97M0H8"/>
<feature type="region of interest" description="Disordered" evidence="2">
    <location>
        <begin position="1"/>
        <end position="45"/>
    </location>
</feature>
<keyword evidence="1" id="KW-0677">Repeat</keyword>
<feature type="compositionally biased region" description="Basic and acidic residues" evidence="2">
    <location>
        <begin position="1"/>
        <end position="13"/>
    </location>
</feature>